<dbReference type="Proteomes" id="UP000067399">
    <property type="component" value="Chromosome"/>
</dbReference>
<dbReference type="STRING" id="1303921.BSEPE_1218"/>
<sequence length="352" mass="40432">MNKDVMLERLVKNGLDFLEKAISELTEQPKYSVIHFHAAVELFLKARLMAEHWTLVISHRQEPDWNKFVSGNFQSVSLDGASDRLTKIVRSGLTKELSVFREITKHRNKMVHFFHEAHSEEENEEQLRDIVKQQLTAWYFLHKLITERWREVFEPWKTGVANIDKELRKSHSFLQVIYDQISSDIKNKKLSGLIFKSCPSCGFDSQEHEDELKEIYNANCLVCGLSEKCIKIECPDCSTEVVFENEGFGQCDNCGKRFEPEDLASEIDDGAAHVAAMDGDDSWDMGNCSDCDGYHTVVRTENDKYVCASCFLVLESLQRCGWCNEPNTGDMEHSHWAGCNHCDGNADWDKDD</sequence>
<reference evidence="1 2" key="2">
    <citation type="journal article" date="2016" name="ISME J.">
        <title>Heterogeneous composition of key metabolic gene clusters in a vent mussel symbiont population.</title>
        <authorList>
            <person name="Ikuta T."/>
            <person name="Takaki Y."/>
            <person name="Nagai Y."/>
            <person name="Shimamura S."/>
            <person name="Tsuda M."/>
            <person name="Kawagucci S."/>
            <person name="Aoki Y."/>
            <person name="Inoue K."/>
            <person name="Teruya M."/>
            <person name="Satou K."/>
            <person name="Teruya K."/>
            <person name="Shimoji M."/>
            <person name="Tamotsu H."/>
            <person name="Hirano T."/>
            <person name="Maruyama T."/>
            <person name="Yoshida T."/>
        </authorList>
    </citation>
    <scope>NUCLEOTIDE SEQUENCE [LARGE SCALE GENOMIC DNA]</scope>
    <source>
        <strain evidence="1 2">Myojin Knoll</strain>
    </source>
</reference>
<reference evidence="1 2" key="1">
    <citation type="journal article" date="2000" name="Mar. Ecol. Prog. Ser.">
        <title>Phylogenetic characterization of endosymbionts in three hydrothermal vent mussels: influence on host distributions.</title>
        <authorList>
            <person name="Fujiwara Y."/>
            <person name="Takai K."/>
            <person name="Uematsu K."/>
            <person name="Tsuchida S."/>
            <person name="Hunt J.C."/>
            <person name="Hashimoto J."/>
        </authorList>
    </citation>
    <scope>NUCLEOTIDE SEQUENCE [LARGE SCALE GENOMIC DNA]</scope>
    <source>
        <strain evidence="1 2">Myojin Knoll</strain>
    </source>
</reference>
<name>A0A0P0USQ0_9GAMM</name>
<evidence type="ECO:0000313" key="2">
    <source>
        <dbReference type="Proteomes" id="UP000067399"/>
    </source>
</evidence>
<evidence type="ECO:0000313" key="1">
    <source>
        <dbReference type="EMBL" id="BAS68204.1"/>
    </source>
</evidence>
<dbReference type="RefSeq" id="WP_066045187.1">
    <property type="nucleotide sequence ID" value="NZ_AP013042.1"/>
</dbReference>
<dbReference type="KEGG" id="ebh:BSEPE_1218"/>
<protein>
    <recommendedName>
        <fullName evidence="3">HsdR</fullName>
    </recommendedName>
</protein>
<organism evidence="1 2">
    <name type="scientific">endosymbiont of Bathymodiolus septemdierum str. Myojin knoll</name>
    <dbReference type="NCBI Taxonomy" id="1303921"/>
    <lineage>
        <taxon>Bacteria</taxon>
        <taxon>Pseudomonadati</taxon>
        <taxon>Pseudomonadota</taxon>
        <taxon>Gammaproteobacteria</taxon>
        <taxon>sulfur-oxidizing symbionts</taxon>
    </lineage>
</organism>
<keyword evidence="2" id="KW-1185">Reference proteome</keyword>
<gene>
    <name evidence="1" type="ORF">BSEPE_1218</name>
</gene>
<dbReference type="AlphaFoldDB" id="A0A0P0USQ0"/>
<proteinExistence type="predicted"/>
<dbReference type="OrthoDB" id="3818700at2"/>
<dbReference type="EMBL" id="AP013042">
    <property type="protein sequence ID" value="BAS68204.1"/>
    <property type="molecule type" value="Genomic_DNA"/>
</dbReference>
<accession>A0A0P0USQ0</accession>
<evidence type="ECO:0008006" key="3">
    <source>
        <dbReference type="Google" id="ProtNLM"/>
    </source>
</evidence>